<evidence type="ECO:0000256" key="4">
    <source>
        <dbReference type="ARBA" id="ARBA00022801"/>
    </source>
</evidence>
<evidence type="ECO:0000256" key="5">
    <source>
        <dbReference type="ARBA" id="ARBA00022833"/>
    </source>
</evidence>
<keyword evidence="7" id="KW-1015">Disulfide bond</keyword>
<dbReference type="GO" id="GO:0018996">
    <property type="term" value="P:molting cycle, collagen and cuticulin-based cuticle"/>
    <property type="evidence" value="ECO:0007669"/>
    <property type="project" value="UniProtKB-ARBA"/>
</dbReference>
<keyword evidence="12" id="KW-1185">Reference proteome</keyword>
<comment type="caution">
    <text evidence="9">Lacks conserved residue(s) required for the propagation of feature annotation.</text>
</comment>
<feature type="domain" description="Peptidase M12A" evidence="11">
    <location>
        <begin position="180"/>
        <end position="367"/>
    </location>
</feature>
<keyword evidence="3 9" id="KW-0479">Metal-binding</keyword>
<keyword evidence="2 9" id="KW-0645">Protease</keyword>
<dbReference type="Gene3D" id="3.40.390.10">
    <property type="entry name" value="Collagenase (Catalytic Domain)"/>
    <property type="match status" value="1"/>
</dbReference>
<dbReference type="InterPro" id="IPR024079">
    <property type="entry name" value="MetalloPept_cat_dom_sf"/>
</dbReference>
<keyword evidence="6 9" id="KW-0482">Metalloprotease</keyword>
<dbReference type="PRINTS" id="PR00480">
    <property type="entry name" value="ASTACIN"/>
</dbReference>
<evidence type="ECO:0000256" key="10">
    <source>
        <dbReference type="RuleBase" id="RU361183"/>
    </source>
</evidence>
<dbReference type="AlphaFoldDB" id="A0A915PX66"/>
<evidence type="ECO:0000256" key="8">
    <source>
        <dbReference type="ARBA" id="ARBA00023180"/>
    </source>
</evidence>
<dbReference type="Pfam" id="PF04155">
    <property type="entry name" value="Ground-like"/>
    <property type="match status" value="1"/>
</dbReference>
<dbReference type="WBParaSite" id="sdigi.contig53.g3059.t1">
    <property type="protein sequence ID" value="sdigi.contig53.g3059.t1"/>
    <property type="gene ID" value="sdigi.contig53.g3059"/>
</dbReference>
<dbReference type="InterPro" id="IPR001506">
    <property type="entry name" value="Peptidase_M12A"/>
</dbReference>
<evidence type="ECO:0000256" key="6">
    <source>
        <dbReference type="ARBA" id="ARBA00023049"/>
    </source>
</evidence>
<dbReference type="SUPFAM" id="SSF55486">
    <property type="entry name" value="Metalloproteases ('zincins'), catalytic domain"/>
    <property type="match status" value="1"/>
</dbReference>
<evidence type="ECO:0000256" key="2">
    <source>
        <dbReference type="ARBA" id="ARBA00022670"/>
    </source>
</evidence>
<feature type="binding site" evidence="9">
    <location>
        <position position="280"/>
    </location>
    <ligand>
        <name>Zn(2+)</name>
        <dbReference type="ChEBI" id="CHEBI:29105"/>
        <note>catalytic</note>
    </ligand>
</feature>
<dbReference type="FunFam" id="3.40.390.10:FF:000028">
    <property type="entry name" value="Zinc metalloproteinase"/>
    <property type="match status" value="1"/>
</dbReference>
<dbReference type="InterPro" id="IPR007284">
    <property type="entry name" value="Ground-like_dom"/>
</dbReference>
<evidence type="ECO:0000256" key="7">
    <source>
        <dbReference type="ARBA" id="ARBA00023157"/>
    </source>
</evidence>
<keyword evidence="8" id="KW-0325">Glycoprotein</keyword>
<dbReference type="InterPro" id="IPR006026">
    <property type="entry name" value="Peptidase_Metallo"/>
</dbReference>
<reference evidence="13" key="1">
    <citation type="submission" date="2022-11" db="UniProtKB">
        <authorList>
            <consortium name="WormBaseParasite"/>
        </authorList>
    </citation>
    <scope>IDENTIFICATION</scope>
</reference>
<dbReference type="Pfam" id="PF01400">
    <property type="entry name" value="Astacin"/>
    <property type="match status" value="1"/>
</dbReference>
<keyword evidence="5 9" id="KW-0862">Zinc</keyword>
<dbReference type="SMART" id="SM00235">
    <property type="entry name" value="ZnMc"/>
    <property type="match status" value="1"/>
</dbReference>
<dbReference type="PANTHER" id="PTHR10127">
    <property type="entry name" value="DISCOIDIN, CUB, EGF, LAMININ , AND ZINC METALLOPROTEASE DOMAIN CONTAINING"/>
    <property type="match status" value="1"/>
</dbReference>
<dbReference type="GO" id="GO:0006508">
    <property type="term" value="P:proteolysis"/>
    <property type="evidence" value="ECO:0007669"/>
    <property type="project" value="UniProtKB-KW"/>
</dbReference>
<organism evidence="12 13">
    <name type="scientific">Setaria digitata</name>
    <dbReference type="NCBI Taxonomy" id="48799"/>
    <lineage>
        <taxon>Eukaryota</taxon>
        <taxon>Metazoa</taxon>
        <taxon>Ecdysozoa</taxon>
        <taxon>Nematoda</taxon>
        <taxon>Chromadorea</taxon>
        <taxon>Rhabditida</taxon>
        <taxon>Spirurina</taxon>
        <taxon>Spiruromorpha</taxon>
        <taxon>Filarioidea</taxon>
        <taxon>Setariidae</taxon>
        <taxon>Setaria</taxon>
    </lineage>
</organism>
<evidence type="ECO:0000256" key="3">
    <source>
        <dbReference type="ARBA" id="ARBA00022723"/>
    </source>
</evidence>
<evidence type="ECO:0000313" key="12">
    <source>
        <dbReference type="Proteomes" id="UP000887581"/>
    </source>
</evidence>
<keyword evidence="4 9" id="KW-0378">Hydrolase</keyword>
<sequence>MNNKAQRLLIAALIVTNKMIHVDMQPLTGAWNNYYVAGSKSKPVVEKKSAACHSVTVQNVSPYSWPTLPYTTYQQQQNSYLEKPLVKRFIAELTEHTTLYGVSEESYGNVLLLMRQYFTRMDPKHRTYDGTLIFPSVNPLMRNELRPNVRITGLLFENDIAPTVSQMKVINSLKQYRGKRKIISDSSYYWKSQTIAYRFGDNDREWQDHIRGALSYWERETCLRFEENKQDSDYLFFIIGSGCYSSVGRLGGSQTISIGYGCETLGIISHELGHALGFWHEQERPDRDEYVTINLQNALSGTEGNFEKRSSSQLIDLGVPYDLGSTFAKRFMDFTVDPTDKKYRSTIGNRVSPSFTDLKQINFLYCSRRCRMTNKRCYHGGYPDPNNCNVCKCPEGLGGRDCTDLQYSSCGYERIASNEWQILEYAGSSNCYWRISSPNGRVRFELTEAHYKCDPTCEEYVEVKHKLDLQVSGFRSCCLPVRAQPTTPQQLRPITQPTASQMGSRPYQCPLKRVTLKILNEQLNVPMIIFLLLSTAEAYFPKPPQIQPWPRSHYHHRILPVSATTAFRPLTSEPCRPQYHLLATRCSWLRPPAPFPRLSIVPNPVTPPSCPVFCPPAPPCPPLVPCPLCATPPPPSSAPPAASPPQYYDDVELISSTPVSLISYPGTETYQANYEDQATYHNDRISSVQGNTTTYHHDLSATLSGATPEPVGLPSSGQQLIESGQQLLQMGSAGGDRVTPEAAQRYGTKLLIRSNCPPNGSNNCVISDFHPPSENDCCTNCSSPCRFRHIRTSPLRSDQLGEVDPICNNELLRQIIAKQANDNIDKAKVRVEQTARWLLGGLFGVICGNDNFAYIIQTKDFCQHRNGNITCYAFRPLLEYRKTNSGY</sequence>
<dbReference type="EC" id="3.4.24.-" evidence="10"/>
<dbReference type="GO" id="GO:0008270">
    <property type="term" value="F:zinc ion binding"/>
    <property type="evidence" value="ECO:0007669"/>
    <property type="project" value="UniProtKB-UniRule"/>
</dbReference>
<feature type="binding site" evidence="9">
    <location>
        <position position="274"/>
    </location>
    <ligand>
        <name>Zn(2+)</name>
        <dbReference type="ChEBI" id="CHEBI:29105"/>
        <note>catalytic</note>
    </ligand>
</feature>
<keyword evidence="1" id="KW-0245">EGF-like domain</keyword>
<evidence type="ECO:0000313" key="13">
    <source>
        <dbReference type="WBParaSite" id="sdigi.contig53.g3059.t1"/>
    </source>
</evidence>
<feature type="binding site" evidence="9">
    <location>
        <position position="270"/>
    </location>
    <ligand>
        <name>Zn(2+)</name>
        <dbReference type="ChEBI" id="CHEBI:29105"/>
        <note>catalytic</note>
    </ligand>
</feature>
<dbReference type="InterPro" id="IPR034035">
    <property type="entry name" value="Astacin-like_dom"/>
</dbReference>
<comment type="cofactor">
    <cofactor evidence="9 10">
        <name>Zn(2+)</name>
        <dbReference type="ChEBI" id="CHEBI:29105"/>
    </cofactor>
    <text evidence="9 10">Binds 1 zinc ion per subunit.</text>
</comment>
<evidence type="ECO:0000256" key="9">
    <source>
        <dbReference type="PROSITE-ProRule" id="PRU01211"/>
    </source>
</evidence>
<dbReference type="PROSITE" id="PS51864">
    <property type="entry name" value="ASTACIN"/>
    <property type="match status" value="1"/>
</dbReference>
<name>A0A915PX66_9BILA</name>
<dbReference type="Proteomes" id="UP000887581">
    <property type="component" value="Unplaced"/>
</dbReference>
<evidence type="ECO:0000259" key="11">
    <source>
        <dbReference type="PROSITE" id="PS51864"/>
    </source>
</evidence>
<proteinExistence type="predicted"/>
<dbReference type="GO" id="GO:0004222">
    <property type="term" value="F:metalloendopeptidase activity"/>
    <property type="evidence" value="ECO:0007669"/>
    <property type="project" value="UniProtKB-UniRule"/>
</dbReference>
<protein>
    <recommendedName>
        <fullName evidence="10">Metalloendopeptidase</fullName>
        <ecNumber evidence="10">3.4.24.-</ecNumber>
    </recommendedName>
</protein>
<evidence type="ECO:0000256" key="1">
    <source>
        <dbReference type="ARBA" id="ARBA00022536"/>
    </source>
</evidence>
<dbReference type="PANTHER" id="PTHR10127:SF823">
    <property type="entry name" value="ZINC METALLOPROTEINASE NAS-33"/>
    <property type="match status" value="1"/>
</dbReference>
<dbReference type="CDD" id="cd04280">
    <property type="entry name" value="ZnMc_astacin_like"/>
    <property type="match status" value="1"/>
</dbReference>
<accession>A0A915PX66</accession>
<feature type="active site" evidence="9">
    <location>
        <position position="271"/>
    </location>
</feature>